<keyword evidence="1" id="KW-1133">Transmembrane helix</keyword>
<protein>
    <submittedName>
        <fullName evidence="2">Uncharacterized protein</fullName>
    </submittedName>
</protein>
<evidence type="ECO:0000256" key="1">
    <source>
        <dbReference type="SAM" id="Phobius"/>
    </source>
</evidence>
<name>A0ABQ8VPV0_9AGAR</name>
<evidence type="ECO:0000313" key="2">
    <source>
        <dbReference type="EMBL" id="KAJ4498425.1"/>
    </source>
</evidence>
<feature type="transmembrane region" description="Helical" evidence="1">
    <location>
        <begin position="108"/>
        <end position="129"/>
    </location>
</feature>
<dbReference type="EMBL" id="JANVFT010000016">
    <property type="protein sequence ID" value="KAJ4498425.1"/>
    <property type="molecule type" value="Genomic_DNA"/>
</dbReference>
<feature type="transmembrane region" description="Helical" evidence="1">
    <location>
        <begin position="59"/>
        <end position="77"/>
    </location>
</feature>
<sequence>MLLVMSSNTYTAQGVDEFSFTLQDGVTWCDRVRREATGPPLSLRHSHSHLHHLPVRSTLVRWLIVLSLLTTVFSTCWSKIKFSLYSLIHLRTDDVMLLRSTLFPLRKFSTCLLLATVFFSGLATVVTAVPSLSRRTDGVVEPASKWTLKVAIRNSSYWRKIKKMKASSDDIAVLIVGPDHTFAAATSGYETATTPGTFIQPPIADIPKVTQEKPRLHGEYYMLLEPETKFSFTGVELDEEEIFNTLRDSSKLEVVAGPPVDKVNLDLDYIDRALEFLKKVGGLKGDVAKWPGVRQKIMSDRDKAKAKKGQV</sequence>
<proteinExistence type="predicted"/>
<keyword evidence="1" id="KW-0472">Membrane</keyword>
<evidence type="ECO:0000313" key="3">
    <source>
        <dbReference type="Proteomes" id="UP001150217"/>
    </source>
</evidence>
<reference evidence="2" key="1">
    <citation type="submission" date="2022-08" db="EMBL/GenBank/DDBJ databases">
        <title>A Global Phylogenomic Analysis of the Shiitake Genus Lentinula.</title>
        <authorList>
            <consortium name="DOE Joint Genome Institute"/>
            <person name="Sierra-Patev S."/>
            <person name="Min B."/>
            <person name="Naranjo-Ortiz M."/>
            <person name="Looney B."/>
            <person name="Konkel Z."/>
            <person name="Slot J.C."/>
            <person name="Sakamoto Y."/>
            <person name="Steenwyk J.L."/>
            <person name="Rokas A."/>
            <person name="Carro J."/>
            <person name="Camarero S."/>
            <person name="Ferreira P."/>
            <person name="Molpeceres G."/>
            <person name="Ruiz-Duenas F.J."/>
            <person name="Serrano A."/>
            <person name="Henrissat B."/>
            <person name="Drula E."/>
            <person name="Hughes K.W."/>
            <person name="Mata J.L."/>
            <person name="Ishikawa N.K."/>
            <person name="Vargas-Isla R."/>
            <person name="Ushijima S."/>
            <person name="Smith C.A."/>
            <person name="Ahrendt S."/>
            <person name="Andreopoulos W."/>
            <person name="He G."/>
            <person name="Labutti K."/>
            <person name="Lipzen A."/>
            <person name="Ng V."/>
            <person name="Riley R."/>
            <person name="Sandor L."/>
            <person name="Barry K."/>
            <person name="Martinez A.T."/>
            <person name="Xiao Y."/>
            <person name="Gibbons J.G."/>
            <person name="Terashima K."/>
            <person name="Grigoriev I.V."/>
            <person name="Hibbett D.S."/>
        </authorList>
    </citation>
    <scope>NUCLEOTIDE SEQUENCE</scope>
    <source>
        <strain evidence="2">RHP3577 ss4</strain>
    </source>
</reference>
<organism evidence="2 3">
    <name type="scientific">Lentinula lateritia</name>
    <dbReference type="NCBI Taxonomy" id="40482"/>
    <lineage>
        <taxon>Eukaryota</taxon>
        <taxon>Fungi</taxon>
        <taxon>Dikarya</taxon>
        <taxon>Basidiomycota</taxon>
        <taxon>Agaricomycotina</taxon>
        <taxon>Agaricomycetes</taxon>
        <taxon>Agaricomycetidae</taxon>
        <taxon>Agaricales</taxon>
        <taxon>Marasmiineae</taxon>
        <taxon>Omphalotaceae</taxon>
        <taxon>Lentinula</taxon>
    </lineage>
</organism>
<keyword evidence="3" id="KW-1185">Reference proteome</keyword>
<gene>
    <name evidence="2" type="ORF">C8R41DRAFT_153583</name>
</gene>
<keyword evidence="1" id="KW-0812">Transmembrane</keyword>
<dbReference type="Proteomes" id="UP001150217">
    <property type="component" value="Unassembled WGS sequence"/>
</dbReference>
<accession>A0ABQ8VPV0</accession>
<comment type="caution">
    <text evidence="2">The sequence shown here is derived from an EMBL/GenBank/DDBJ whole genome shotgun (WGS) entry which is preliminary data.</text>
</comment>